<evidence type="ECO:0000256" key="12">
    <source>
        <dbReference type="ARBA" id="ARBA00061452"/>
    </source>
</evidence>
<evidence type="ECO:0000259" key="15">
    <source>
        <dbReference type="Pfam" id="PF08264"/>
    </source>
</evidence>
<dbReference type="SUPFAM" id="SSF47323">
    <property type="entry name" value="Anticodon-binding domain of a subclass of class I aminoacyl-tRNA synthetases"/>
    <property type="match status" value="1"/>
</dbReference>
<dbReference type="InterPro" id="IPR002303">
    <property type="entry name" value="Valyl-tRNA_ligase"/>
</dbReference>
<evidence type="ECO:0000256" key="4">
    <source>
        <dbReference type="ARBA" id="ARBA00022598"/>
    </source>
</evidence>
<evidence type="ECO:0000256" key="7">
    <source>
        <dbReference type="ARBA" id="ARBA00022917"/>
    </source>
</evidence>
<dbReference type="InterPro" id="IPR033705">
    <property type="entry name" value="Anticodon_Ia_Val"/>
</dbReference>
<evidence type="ECO:0000256" key="5">
    <source>
        <dbReference type="ARBA" id="ARBA00022741"/>
    </source>
</evidence>
<keyword evidence="3" id="KW-0963">Cytoplasm</keyword>
<organism evidence="16">
    <name type="scientific">uncultured marine thaumarchaeote KM3_25_D06</name>
    <dbReference type="NCBI Taxonomy" id="1456104"/>
    <lineage>
        <taxon>Archaea</taxon>
        <taxon>Nitrososphaerota</taxon>
        <taxon>environmental samples</taxon>
    </lineage>
</organism>
<dbReference type="AlphaFoldDB" id="A0A075H031"/>
<comment type="catalytic activity">
    <reaction evidence="10">
        <text>tRNA(Val) + L-valine + ATP = L-valyl-tRNA(Val) + AMP + diphosphate</text>
        <dbReference type="Rhea" id="RHEA:10704"/>
        <dbReference type="Rhea" id="RHEA-COMP:9672"/>
        <dbReference type="Rhea" id="RHEA-COMP:9708"/>
        <dbReference type="ChEBI" id="CHEBI:30616"/>
        <dbReference type="ChEBI" id="CHEBI:33019"/>
        <dbReference type="ChEBI" id="CHEBI:57762"/>
        <dbReference type="ChEBI" id="CHEBI:78442"/>
        <dbReference type="ChEBI" id="CHEBI:78537"/>
        <dbReference type="ChEBI" id="CHEBI:456215"/>
        <dbReference type="EC" id="6.1.1.9"/>
    </reaction>
</comment>
<keyword evidence="8 16" id="KW-0030">Aminoacyl-tRNA synthetase</keyword>
<gene>
    <name evidence="16" type="primary">VARS</name>
    <name evidence="16" type="synonym">valS</name>
</gene>
<dbReference type="SUPFAM" id="SSF52374">
    <property type="entry name" value="Nucleotidylyl transferase"/>
    <property type="match status" value="1"/>
</dbReference>
<evidence type="ECO:0000256" key="2">
    <source>
        <dbReference type="ARBA" id="ARBA00013169"/>
    </source>
</evidence>
<protein>
    <recommendedName>
        <fullName evidence="9 13">Valine--tRNA ligase</fullName>
        <ecNumber evidence="2 13">6.1.1.9</ecNumber>
    </recommendedName>
</protein>
<dbReference type="InterPro" id="IPR014729">
    <property type="entry name" value="Rossmann-like_a/b/a_fold"/>
</dbReference>
<comment type="similarity">
    <text evidence="12">Belongs to the class-I aminoacyl-tRNA synthetase family. ValS type 2 subfamily.</text>
</comment>
<dbReference type="GO" id="GO:0005524">
    <property type="term" value="F:ATP binding"/>
    <property type="evidence" value="ECO:0007669"/>
    <property type="project" value="UniProtKB-KW"/>
</dbReference>
<sequence>MDPKITEKAWEPKLEDAILKKWDDEKLYDFKLQDENYTIDTPPPYPSGRPWHIGAASHYAQIDMIARTARMNGKNVYFPIGIDRNGLPVELYTEKKHGIRMRETERGEFLNLCKNALDDLEAEMIQIMKSLGLSGDFKNYYRTDSEEYRKFTQETFIDLWKKGVIYLATRPNNYDWVSGTTIADAEIVYDDLPTKLVYMKFIVKDEEKEIIIASTRPELLCACKTVIVNPDDERYSNLIGKNLVVPLTNKEVEITPHHSAKIEFGSGAVMVCSYGDQNDVALFRELQLEEVIAIGLDGRMTEAAGDYQGLKPKQARTKIIEDLENANLVEKIEEISHRTPLSERSKIPIEIVPMEEYYLKQKDSIEKMKKLGSEIEFYPNMHKQILMNWLESISIDWPISRRRFYGTEIPIWYCNECSEPFVPEPGKYYRPWKDSCPAQKCEKCGNTEFTGEDRTFDTWMDSSVSPLFVTKFNRDDEFFKKTYPAGIRPQAKDIVRTWLYYTLLRCEKLTGQKPWSEAWVMGYGLDEKGMKMSKSKGNAIDPLPVIQKSGADTFRFWSASEINQGYDFRCSEQKIESTKKFLSKLWNVSRFLSSFPIIESGKLTDSDKWILSELDKLISVCNEGYSKYNFFIPATALREFTWNIFAAQYIEMAKARAYGIGFGDDERDGAIFTLHKVLSTILKLLAPITPFITEHLWQTLYSKNSIHKEQLPKIENIEDMTNMTQVIVEFNSKVWNEKKQNNLSLKDSIKIDIPENLNQFKKDLIAMHNLEIS</sequence>
<dbReference type="Gene3D" id="1.10.730.10">
    <property type="entry name" value="Isoleucyl-tRNA Synthetase, Domain 1"/>
    <property type="match status" value="1"/>
</dbReference>
<accession>A0A075H031</accession>
<dbReference type="Pfam" id="PF08264">
    <property type="entry name" value="Anticodon_1"/>
    <property type="match status" value="1"/>
</dbReference>
<dbReference type="PRINTS" id="PR00986">
    <property type="entry name" value="TRNASYNTHVAL"/>
</dbReference>
<dbReference type="FunFam" id="3.40.50.620:FF:000192">
    <property type="entry name" value="Valine--tRNA ligase"/>
    <property type="match status" value="1"/>
</dbReference>
<dbReference type="SUPFAM" id="SSF50677">
    <property type="entry name" value="ValRS/IleRS/LeuRS editing domain"/>
    <property type="match status" value="1"/>
</dbReference>
<dbReference type="InterPro" id="IPR002300">
    <property type="entry name" value="aa-tRNA-synth_Ia"/>
</dbReference>
<dbReference type="NCBIfam" id="NF009687">
    <property type="entry name" value="PRK13208.1"/>
    <property type="match status" value="1"/>
</dbReference>
<evidence type="ECO:0000256" key="3">
    <source>
        <dbReference type="ARBA" id="ARBA00022490"/>
    </source>
</evidence>
<dbReference type="NCBIfam" id="TIGR00422">
    <property type="entry name" value="valS"/>
    <property type="match status" value="1"/>
</dbReference>
<comment type="function">
    <text evidence="11">Catalyzes the attachment of valine to tRNA(Val). As ValRS can inadvertently accommodate and process structurally similar amino acids such as threonine, to avoid such errors, it has a 'posttransfer' editing activity that hydrolyzes mischarged Thr-tRNA(Val) in a tRNA-dependent manner.</text>
</comment>
<evidence type="ECO:0000256" key="9">
    <source>
        <dbReference type="ARBA" id="ARBA00024407"/>
    </source>
</evidence>
<dbReference type="Pfam" id="PF00133">
    <property type="entry name" value="tRNA-synt_1"/>
    <property type="match status" value="1"/>
</dbReference>
<dbReference type="PANTHER" id="PTHR11946:SF93">
    <property type="entry name" value="VALINE--TRNA LIGASE, CHLOROPLASTIC_MITOCHONDRIAL 2"/>
    <property type="match status" value="1"/>
</dbReference>
<dbReference type="EMBL" id="KF900815">
    <property type="protein sequence ID" value="AIF07892.1"/>
    <property type="molecule type" value="Genomic_DNA"/>
</dbReference>
<keyword evidence="5" id="KW-0547">Nucleotide-binding</keyword>
<evidence type="ECO:0000256" key="1">
    <source>
        <dbReference type="ARBA" id="ARBA00004496"/>
    </source>
</evidence>
<dbReference type="GO" id="GO:0005829">
    <property type="term" value="C:cytosol"/>
    <property type="evidence" value="ECO:0007669"/>
    <property type="project" value="TreeGrafter"/>
</dbReference>
<evidence type="ECO:0000313" key="16">
    <source>
        <dbReference type="EMBL" id="AIF07892.1"/>
    </source>
</evidence>
<evidence type="ECO:0000259" key="14">
    <source>
        <dbReference type="Pfam" id="PF00133"/>
    </source>
</evidence>
<dbReference type="Gene3D" id="3.40.50.620">
    <property type="entry name" value="HUPs"/>
    <property type="match status" value="2"/>
</dbReference>
<evidence type="ECO:0000256" key="6">
    <source>
        <dbReference type="ARBA" id="ARBA00022840"/>
    </source>
</evidence>
<dbReference type="GO" id="GO:0006438">
    <property type="term" value="P:valyl-tRNA aminoacylation"/>
    <property type="evidence" value="ECO:0007669"/>
    <property type="project" value="UniProtKB-UniRule"/>
</dbReference>
<dbReference type="PANTHER" id="PTHR11946">
    <property type="entry name" value="VALYL-TRNA SYNTHETASES"/>
    <property type="match status" value="1"/>
</dbReference>
<dbReference type="GO" id="GO:0002161">
    <property type="term" value="F:aminoacyl-tRNA deacylase activity"/>
    <property type="evidence" value="ECO:0007669"/>
    <property type="project" value="InterPro"/>
</dbReference>
<evidence type="ECO:0000256" key="10">
    <source>
        <dbReference type="ARBA" id="ARBA00047552"/>
    </source>
</evidence>
<dbReference type="EC" id="6.1.1.9" evidence="2 13"/>
<dbReference type="InterPro" id="IPR013155">
    <property type="entry name" value="M/V/L/I-tRNA-synth_anticd-bd"/>
</dbReference>
<dbReference type="InterPro" id="IPR009080">
    <property type="entry name" value="tRNAsynth_Ia_anticodon-bd"/>
</dbReference>
<evidence type="ECO:0000256" key="8">
    <source>
        <dbReference type="ARBA" id="ARBA00023146"/>
    </source>
</evidence>
<keyword evidence="4 16" id="KW-0436">Ligase</keyword>
<dbReference type="CDD" id="cd07962">
    <property type="entry name" value="Anticodon_Ia_Val"/>
    <property type="match status" value="1"/>
</dbReference>
<feature type="domain" description="Aminoacyl-tRNA synthetase class Ia" evidence="14">
    <location>
        <begin position="18"/>
        <end position="561"/>
    </location>
</feature>
<proteinExistence type="inferred from homology"/>
<evidence type="ECO:0000256" key="13">
    <source>
        <dbReference type="NCBIfam" id="TIGR00422"/>
    </source>
</evidence>
<comment type="subcellular location">
    <subcellularLocation>
        <location evidence="1">Cytoplasm</location>
    </subcellularLocation>
</comment>
<dbReference type="FunFam" id="3.40.50.620:FF:000362">
    <property type="entry name" value="Valyl-tRNA synthetase"/>
    <property type="match status" value="1"/>
</dbReference>
<dbReference type="InterPro" id="IPR009008">
    <property type="entry name" value="Val/Leu/Ile-tRNA-synth_edit"/>
</dbReference>
<feature type="domain" description="Methionyl/Valyl/Leucyl/Isoleucyl-tRNA synthetase anticodon-binding" evidence="15">
    <location>
        <begin position="607"/>
        <end position="751"/>
    </location>
</feature>
<dbReference type="GO" id="GO:0004832">
    <property type="term" value="F:valine-tRNA ligase activity"/>
    <property type="evidence" value="ECO:0007669"/>
    <property type="project" value="UniProtKB-UniRule"/>
</dbReference>
<name>A0A075H031_9ARCH</name>
<keyword evidence="7" id="KW-0648">Protein biosynthesis</keyword>
<reference evidence="16" key="1">
    <citation type="journal article" date="2014" name="Genome Biol. Evol.">
        <title>Pangenome evidence for extensive interdomain horizontal transfer affecting lineage core and shell genes in uncultured planktonic thaumarchaeota and euryarchaeota.</title>
        <authorList>
            <person name="Deschamps P."/>
            <person name="Zivanovic Y."/>
            <person name="Moreira D."/>
            <person name="Rodriguez-Valera F."/>
            <person name="Lopez-Garcia P."/>
        </authorList>
    </citation>
    <scope>NUCLEOTIDE SEQUENCE</scope>
</reference>
<evidence type="ECO:0000256" key="11">
    <source>
        <dbReference type="ARBA" id="ARBA00055630"/>
    </source>
</evidence>
<keyword evidence="6" id="KW-0067">ATP-binding</keyword>